<proteinExistence type="predicted"/>
<reference evidence="1" key="1">
    <citation type="journal article" date="2007" name="PLoS ONE">
        <title>The first genome sequence of an elite grapevine cultivar (Pinot noir Vitis vinifera L.): coping with a highly heterozygous genome.</title>
        <authorList>
            <person name="Velasco R."/>
            <person name="Zharkikh A."/>
            <person name="Troggio M."/>
            <person name="Cartwright D.A."/>
            <person name="Cestaro A."/>
            <person name="Pruss D."/>
            <person name="Pindo M."/>
            <person name="FitzGerald L.M."/>
            <person name="Vezzulli S."/>
            <person name="Reid J."/>
            <person name="Malacarne G."/>
            <person name="Iliev D."/>
            <person name="Coppola G."/>
            <person name="Wardell B."/>
            <person name="Micheletti D."/>
            <person name="Macalma T."/>
            <person name="Facci M."/>
            <person name="Mitchell J.T."/>
            <person name="Perazzolli M."/>
            <person name="Eldredge G."/>
            <person name="Gatto P."/>
            <person name="Oyzerski R."/>
            <person name="Moretto M."/>
            <person name="Gutin N."/>
            <person name="Stefanini M."/>
            <person name="Chen Y."/>
            <person name="Segala C."/>
            <person name="Davenport C."/>
            <person name="Dematte L."/>
            <person name="Mraz A."/>
            <person name="Battilana J."/>
            <person name="Stormo K."/>
            <person name="Costa F."/>
            <person name="Tao Q."/>
            <person name="Si-Ammour A."/>
            <person name="Harkins T."/>
            <person name="Lackey A."/>
            <person name="Perbost C."/>
            <person name="Taillon B."/>
            <person name="Stella A."/>
            <person name="Solovyev V."/>
            <person name="Fawcett J.A."/>
            <person name="Sterck L."/>
            <person name="Vandepoele K."/>
            <person name="Grando S.M."/>
            <person name="Toppo S."/>
            <person name="Moser C."/>
            <person name="Lanchbury J."/>
            <person name="Bogden R."/>
            <person name="Skolnick M."/>
            <person name="Sgaramella V."/>
            <person name="Bhatnagar S.K."/>
            <person name="Fontana P."/>
            <person name="Gutin A."/>
            <person name="Van de Peer Y."/>
            <person name="Salamini F."/>
            <person name="Viola R."/>
        </authorList>
    </citation>
    <scope>NUCLEOTIDE SEQUENCE</scope>
</reference>
<protein>
    <submittedName>
        <fullName evidence="1">Uncharacterized protein</fullName>
    </submittedName>
</protein>
<name>A5CAN3_VITVI</name>
<dbReference type="EMBL" id="AM488365">
    <property type="protein sequence ID" value="CAN75488.1"/>
    <property type="molecule type" value="Genomic_DNA"/>
</dbReference>
<sequence>MRNRGFEPWTFRSYLGYHHFVSNDNNRDQRKKDSKKTSTTTVAKIKTWCKEENVAIFRRYIAEISCVGGYRHDISWRNIGPAIFRHLSREIADFSRYIGDLAINRRFFSDISCGQRGSTKVKPATVPVNALQCLPFCLLLRGFEPQTKRFGVHPLTTWAK</sequence>
<evidence type="ECO:0000313" key="1">
    <source>
        <dbReference type="EMBL" id="CAN75488.1"/>
    </source>
</evidence>
<accession>A5CAN3</accession>
<organism evidence="1">
    <name type="scientific">Vitis vinifera</name>
    <name type="common">Grape</name>
    <dbReference type="NCBI Taxonomy" id="29760"/>
    <lineage>
        <taxon>Eukaryota</taxon>
        <taxon>Viridiplantae</taxon>
        <taxon>Streptophyta</taxon>
        <taxon>Embryophyta</taxon>
        <taxon>Tracheophyta</taxon>
        <taxon>Spermatophyta</taxon>
        <taxon>Magnoliopsida</taxon>
        <taxon>eudicotyledons</taxon>
        <taxon>Gunneridae</taxon>
        <taxon>Pentapetalae</taxon>
        <taxon>rosids</taxon>
        <taxon>Vitales</taxon>
        <taxon>Vitaceae</taxon>
        <taxon>Viteae</taxon>
        <taxon>Vitis</taxon>
    </lineage>
</organism>
<dbReference type="AlphaFoldDB" id="A5CAN3"/>
<gene>
    <name evidence="1" type="ORF">VITISV_036821</name>
</gene>